<feature type="region of interest" description="Disordered" evidence="1">
    <location>
        <begin position="1"/>
        <end position="25"/>
    </location>
</feature>
<dbReference type="EMBL" id="CP003218">
    <property type="protein sequence ID" value="AEX05667.1"/>
    <property type="molecule type" value="Genomic_DNA"/>
</dbReference>
<feature type="compositionally biased region" description="Polar residues" evidence="1">
    <location>
        <begin position="1"/>
        <end position="10"/>
    </location>
</feature>
<proteinExistence type="predicted"/>
<accession>A0A0H3H8N9</accession>
<evidence type="ECO:0000313" key="3">
    <source>
        <dbReference type="Proteomes" id="UP000007843"/>
    </source>
</evidence>
<dbReference type="AlphaFoldDB" id="A0A0H3H8N9"/>
<gene>
    <name evidence="2" type="ordered locus">KOX_19725</name>
</gene>
<dbReference type="Proteomes" id="UP000007843">
    <property type="component" value="Chromosome"/>
</dbReference>
<reference evidence="2 3" key="1">
    <citation type="journal article" date="2012" name="J. Bacteriol.">
        <title>Complete genome sequence of Klebsiella oxytoca KCTC 1686, used in production of 2,3-butanediol.</title>
        <authorList>
            <person name="Shin S.H."/>
            <person name="Kim S."/>
            <person name="Kim J.Y."/>
            <person name="Lee S."/>
            <person name="Um Y."/>
            <person name="Oh M.K."/>
            <person name="Kim Y.R."/>
            <person name="Lee J."/>
            <person name="Yang K.S."/>
        </authorList>
    </citation>
    <scope>NUCLEOTIDE SEQUENCE [LARGE SCALE GENOMIC DNA]</scope>
    <source>
        <strain evidence="3">ATCC 8724 / DSM 4798 / JCM 20051 / NBRC 3318 / NRRL B-199 / KCTC 1686</strain>
    </source>
</reference>
<dbReference type="HOGENOM" id="CLU_2788391_0_0_6"/>
<evidence type="ECO:0000313" key="2">
    <source>
        <dbReference type="EMBL" id="AEX05667.1"/>
    </source>
</evidence>
<sequence length="68" mass="7757">MAPGQAQNIPDRSGRHPAKNRGGRENGFFIYPVFLYPAVIPFLKNMPLTQAEYHARYYCSAVNHMKFA</sequence>
<name>A0A0H3H8N9_KLEM8</name>
<organism evidence="2 3">
    <name type="scientific">Klebsiella michiganensis (strain ATCC 8724 / DSM 4798 / JCM 20051 / NBRC 3318 / NRRL B-199 / KCTC 1686 / BUCSAV 143 / CCM 1901)</name>
    <dbReference type="NCBI Taxonomy" id="1006551"/>
    <lineage>
        <taxon>Bacteria</taxon>
        <taxon>Pseudomonadati</taxon>
        <taxon>Pseudomonadota</taxon>
        <taxon>Gammaproteobacteria</taxon>
        <taxon>Enterobacterales</taxon>
        <taxon>Enterobacteriaceae</taxon>
        <taxon>Klebsiella/Raoultella group</taxon>
        <taxon>Klebsiella</taxon>
    </lineage>
</organism>
<protein>
    <submittedName>
        <fullName evidence="2">Uncharacterized protein</fullName>
    </submittedName>
</protein>
<dbReference type="PATRIC" id="fig|1006551.4.peg.3947"/>
<evidence type="ECO:0000256" key="1">
    <source>
        <dbReference type="SAM" id="MobiDB-lite"/>
    </source>
</evidence>
<dbReference type="KEGG" id="kox:KOX_19725"/>